<comment type="caution">
    <text evidence="1">The sequence shown here is derived from an EMBL/GenBank/DDBJ whole genome shotgun (WGS) entry which is preliminary data.</text>
</comment>
<dbReference type="PROSITE" id="PS51257">
    <property type="entry name" value="PROKAR_LIPOPROTEIN"/>
    <property type="match status" value="1"/>
</dbReference>
<accession>A0A9X2IMM2</accession>
<evidence type="ECO:0000313" key="1">
    <source>
        <dbReference type="EMBL" id="MCM3714034.1"/>
    </source>
</evidence>
<dbReference type="RefSeq" id="WP_251222834.1">
    <property type="nucleotide sequence ID" value="NZ_JAMBOL010000005.1"/>
</dbReference>
<dbReference type="Pfam" id="PF09580">
    <property type="entry name" value="Spore_YhcN_YlaJ"/>
    <property type="match status" value="1"/>
</dbReference>
<gene>
    <name evidence="1" type="ORF">M3202_08035</name>
</gene>
<name>A0A9X2IMM2_9BACI</name>
<organism evidence="1 2">
    <name type="scientific">Halalkalibacter oceani</name>
    <dbReference type="NCBI Taxonomy" id="1653776"/>
    <lineage>
        <taxon>Bacteria</taxon>
        <taxon>Bacillati</taxon>
        <taxon>Bacillota</taxon>
        <taxon>Bacilli</taxon>
        <taxon>Bacillales</taxon>
        <taxon>Bacillaceae</taxon>
        <taxon>Halalkalibacter</taxon>
    </lineage>
</organism>
<dbReference type="AlphaFoldDB" id="A0A9X2IMM2"/>
<keyword evidence="2" id="KW-1185">Reference proteome</keyword>
<protein>
    <submittedName>
        <fullName evidence="1">YhcN/YlaJ family sporulation lipoprotein</fullName>
    </submittedName>
</protein>
<dbReference type="EMBL" id="JAMBOL010000005">
    <property type="protein sequence ID" value="MCM3714034.1"/>
    <property type="molecule type" value="Genomic_DNA"/>
</dbReference>
<sequence>MIKKSLLLGGLAGLMLVTGCQTDQQGQTGQMIQSNRQANGPFALHQNQHQTPNETQYGYTRFQRQQVQSRNSAQQAVPMFDRNQLADAVTRIVLTNQAVDEAATLVTDKYVLVTYNLEDDDHREYVADQVKRSAVSIVPRYYEVFISDNHEHFQEIERFQNRTSALPDADTLRETIEEMKQSPQGAYDEQDDENLEIMEQKQQRLLNHDNRSR</sequence>
<keyword evidence="1" id="KW-0449">Lipoprotein</keyword>
<proteinExistence type="predicted"/>
<reference evidence="1" key="1">
    <citation type="submission" date="2022-05" db="EMBL/GenBank/DDBJ databases">
        <title>Comparative Genomics of Spacecraft Associated Microbes.</title>
        <authorList>
            <person name="Tran M.T."/>
            <person name="Wright A."/>
            <person name="Seuylemezian A."/>
            <person name="Eisen J."/>
            <person name="Coil D."/>
        </authorList>
    </citation>
    <scope>NUCLEOTIDE SEQUENCE</scope>
    <source>
        <strain evidence="1">214.1.1</strain>
    </source>
</reference>
<dbReference type="InterPro" id="IPR019076">
    <property type="entry name" value="Spore_lipoprot_YhcN/YlaJ-like"/>
</dbReference>
<evidence type="ECO:0000313" key="2">
    <source>
        <dbReference type="Proteomes" id="UP001139179"/>
    </source>
</evidence>
<dbReference type="Proteomes" id="UP001139179">
    <property type="component" value="Unassembled WGS sequence"/>
</dbReference>